<dbReference type="Proteomes" id="UP000308886">
    <property type="component" value="Unassembled WGS sequence"/>
</dbReference>
<organism evidence="1 2">
    <name type="scientific">Palleniella muris</name>
    <dbReference type="NCBI Taxonomy" id="3038145"/>
    <lineage>
        <taxon>Bacteria</taxon>
        <taxon>Pseudomonadati</taxon>
        <taxon>Bacteroidota</taxon>
        <taxon>Bacteroidia</taxon>
        <taxon>Bacteroidales</taxon>
        <taxon>Prevotellaceae</taxon>
        <taxon>Palleniella</taxon>
    </lineage>
</organism>
<evidence type="ECO:0000313" key="1">
    <source>
        <dbReference type="EMBL" id="TGX81585.1"/>
    </source>
</evidence>
<reference evidence="1" key="1">
    <citation type="submission" date="2019-04" db="EMBL/GenBank/DDBJ databases">
        <title>Microbes associate with the intestines of laboratory mice.</title>
        <authorList>
            <person name="Navarre W."/>
            <person name="Wong E."/>
            <person name="Huang K."/>
            <person name="Tropini C."/>
            <person name="Ng K."/>
            <person name="Yu B."/>
        </authorList>
    </citation>
    <scope>NUCLEOTIDE SEQUENCE</scope>
    <source>
        <strain evidence="1">NM73_A23</strain>
    </source>
</reference>
<dbReference type="EMBL" id="SRZC01000015">
    <property type="protein sequence ID" value="TGX81585.1"/>
    <property type="molecule type" value="Genomic_DNA"/>
</dbReference>
<evidence type="ECO:0000313" key="2">
    <source>
        <dbReference type="Proteomes" id="UP000308886"/>
    </source>
</evidence>
<proteinExistence type="predicted"/>
<name>A0AC61QP04_9BACT</name>
<comment type="caution">
    <text evidence="1">The sequence shown here is derived from an EMBL/GenBank/DDBJ whole genome shotgun (WGS) entry which is preliminary data.</text>
</comment>
<keyword evidence="2" id="KW-1185">Reference proteome</keyword>
<accession>A0AC61QP04</accession>
<sequence>MIIKRLSALLVLGVLANVCSFAASGFHSNLLQEMAEVSGIRPQIDKLTDGWYYDVFSYKNRPLTVVVNNDEVVHVGYTIFSPMQRGFVGRDIADFVERYWLSTDLPLKRLKPVGQQMREDRVVFAKGSLPVIDKLQGDSTLSVQTSMDFERRYVITWKKDGVTVCALSFPVDNELLSGRNLIENDQRLADDILRARQSPEVQDTIVNGDVLQHSQEHGYYVLPGESYYMDSLTGNRYFRRDKKKRLFHLLNTPEYKFETIANMLTGTDLPQAENYTLTLRQQTYNYQQKIVTTSLRQYVSFCLQNGCTPYVGLISETGNIVEVELVMRNVALGYAHVTKLSFDTAQMGEGRGTVSGRLNAYVPTANVKNLFKDLKTK</sequence>
<gene>
    <name evidence="1" type="ORF">E5358_09835</name>
</gene>
<protein>
    <submittedName>
        <fullName evidence="1">Uncharacterized protein</fullName>
    </submittedName>
</protein>